<dbReference type="Proteomes" id="UP000005446">
    <property type="component" value="Unassembled WGS sequence"/>
</dbReference>
<protein>
    <submittedName>
        <fullName evidence="1">Uncharacterized protein</fullName>
    </submittedName>
</protein>
<dbReference type="EMBL" id="AGUE01000133">
    <property type="protein sequence ID" value="EHK98974.1"/>
    <property type="molecule type" value="Genomic_DNA"/>
</dbReference>
<evidence type="ECO:0000313" key="1">
    <source>
        <dbReference type="EMBL" id="EHK98974.1"/>
    </source>
</evidence>
<reference evidence="1 2" key="1">
    <citation type="journal article" date="2012" name="Eukaryot. Cell">
        <title>Genome sequence of the fungus Glarea lozoyensis: the first genome sequence of a species from the Helotiaceae family.</title>
        <authorList>
            <person name="Youssar L."/>
            <person name="Gruening B.A."/>
            <person name="Erxleben A."/>
            <person name="Guenther S."/>
            <person name="Huettel W."/>
        </authorList>
    </citation>
    <scope>NUCLEOTIDE SEQUENCE [LARGE SCALE GENOMIC DNA]</scope>
    <source>
        <strain evidence="2">ATCC 74030 / MF5533</strain>
    </source>
</reference>
<dbReference type="HOGENOM" id="CLU_3279594_0_0_1"/>
<proteinExistence type="predicted"/>
<organism evidence="1 2">
    <name type="scientific">Glarea lozoyensis (strain ATCC 74030 / MF5533)</name>
    <dbReference type="NCBI Taxonomy" id="1104152"/>
    <lineage>
        <taxon>Eukaryota</taxon>
        <taxon>Fungi</taxon>
        <taxon>Dikarya</taxon>
        <taxon>Ascomycota</taxon>
        <taxon>Pezizomycotina</taxon>
        <taxon>Leotiomycetes</taxon>
        <taxon>Helotiales</taxon>
        <taxon>Helotiaceae</taxon>
        <taxon>Glarea</taxon>
    </lineage>
</organism>
<sequence length="41" mass="4893">MQHKAFWKEKTTFRKCVCCKQTSAVSSKEACKIHHRYFCVI</sequence>
<keyword evidence="2" id="KW-1185">Reference proteome</keyword>
<gene>
    <name evidence="1" type="ORF">M7I_5196</name>
</gene>
<accession>H0ER78</accession>
<evidence type="ECO:0000313" key="2">
    <source>
        <dbReference type="Proteomes" id="UP000005446"/>
    </source>
</evidence>
<name>H0ER78_GLAL7</name>
<dbReference type="InParanoid" id="H0ER78"/>
<comment type="caution">
    <text evidence="1">The sequence shown here is derived from an EMBL/GenBank/DDBJ whole genome shotgun (WGS) entry which is preliminary data.</text>
</comment>
<dbReference type="AlphaFoldDB" id="H0ER78"/>